<comment type="similarity">
    <text evidence="1">Belongs to the SNF7 family.</text>
</comment>
<dbReference type="Ensembl" id="ENSPSTT00000023048.1">
    <property type="protein sequence ID" value="ENSPSTP00000021946.1"/>
    <property type="gene ID" value="ENSPSTG00000016077.1"/>
</dbReference>
<dbReference type="Gene3D" id="6.10.140.1230">
    <property type="match status" value="1"/>
</dbReference>
<dbReference type="InterPro" id="IPR005024">
    <property type="entry name" value="Snf7_fam"/>
</dbReference>
<sequence length="78" mass="9075">MDLLFGRRKTPEELLRQNQRALTRAMRELDRERQKLEAQEKKIIIDIKKMAKQGQMVRGSFLGGPGDMEGMWNGVGRM</sequence>
<dbReference type="GO" id="GO:0007034">
    <property type="term" value="P:vacuolar transport"/>
    <property type="evidence" value="ECO:0007669"/>
    <property type="project" value="InterPro"/>
</dbReference>
<dbReference type="Proteomes" id="UP000694428">
    <property type="component" value="Unplaced"/>
</dbReference>
<name>A0A8C9LE83_PAVCR</name>
<evidence type="ECO:0000313" key="3">
    <source>
        <dbReference type="Ensembl" id="ENSPSTP00000021946.1"/>
    </source>
</evidence>
<dbReference type="Pfam" id="PF03357">
    <property type="entry name" value="Snf7"/>
    <property type="match status" value="1"/>
</dbReference>
<keyword evidence="2" id="KW-0175">Coiled coil</keyword>
<evidence type="ECO:0000313" key="4">
    <source>
        <dbReference type="Proteomes" id="UP000694428"/>
    </source>
</evidence>
<evidence type="ECO:0000256" key="2">
    <source>
        <dbReference type="SAM" id="Coils"/>
    </source>
</evidence>
<accession>A0A8C9LE83</accession>
<dbReference type="AlphaFoldDB" id="A0A8C9LE83"/>
<proteinExistence type="inferred from homology"/>
<evidence type="ECO:0000256" key="1">
    <source>
        <dbReference type="ARBA" id="ARBA00006190"/>
    </source>
</evidence>
<keyword evidence="4" id="KW-1185">Reference proteome</keyword>
<feature type="coiled-coil region" evidence="2">
    <location>
        <begin position="12"/>
        <end position="46"/>
    </location>
</feature>
<reference evidence="3" key="2">
    <citation type="submission" date="2025-09" db="UniProtKB">
        <authorList>
            <consortium name="Ensembl"/>
        </authorList>
    </citation>
    <scope>IDENTIFICATION</scope>
</reference>
<protein>
    <submittedName>
        <fullName evidence="3">Uncharacterized protein</fullName>
    </submittedName>
</protein>
<organism evidence="3 4">
    <name type="scientific">Pavo cristatus</name>
    <name type="common">Indian peafowl</name>
    <name type="synonym">Blue peafowl</name>
    <dbReference type="NCBI Taxonomy" id="9049"/>
    <lineage>
        <taxon>Eukaryota</taxon>
        <taxon>Metazoa</taxon>
        <taxon>Chordata</taxon>
        <taxon>Craniata</taxon>
        <taxon>Vertebrata</taxon>
        <taxon>Euteleostomi</taxon>
        <taxon>Archelosauria</taxon>
        <taxon>Archosauria</taxon>
        <taxon>Dinosauria</taxon>
        <taxon>Saurischia</taxon>
        <taxon>Theropoda</taxon>
        <taxon>Coelurosauria</taxon>
        <taxon>Aves</taxon>
        <taxon>Neognathae</taxon>
        <taxon>Galloanserae</taxon>
        <taxon>Galliformes</taxon>
        <taxon>Phasianidae</taxon>
        <taxon>Phasianinae</taxon>
        <taxon>Pavo</taxon>
    </lineage>
</organism>
<dbReference type="PANTHER" id="PTHR10476">
    <property type="entry name" value="CHARGED MULTIVESICULAR BODY PROTEIN"/>
    <property type="match status" value="1"/>
</dbReference>
<reference evidence="3" key="1">
    <citation type="submission" date="2025-08" db="UniProtKB">
        <authorList>
            <consortium name="Ensembl"/>
        </authorList>
    </citation>
    <scope>IDENTIFICATION</scope>
</reference>